<keyword evidence="3" id="KW-0804">Transcription</keyword>
<dbReference type="SUPFAM" id="SSF46689">
    <property type="entry name" value="Homeodomain-like"/>
    <property type="match status" value="1"/>
</dbReference>
<gene>
    <name evidence="6" type="ORF">KZJ38_32595</name>
</gene>
<dbReference type="PROSITE" id="PS50977">
    <property type="entry name" value="HTH_TETR_2"/>
    <property type="match status" value="1"/>
</dbReference>
<dbReference type="Pfam" id="PF16925">
    <property type="entry name" value="TetR_C_13"/>
    <property type="match status" value="1"/>
</dbReference>
<accession>A0ABX8UXM3</accession>
<evidence type="ECO:0000256" key="2">
    <source>
        <dbReference type="ARBA" id="ARBA00023125"/>
    </source>
</evidence>
<dbReference type="Proteomes" id="UP000826462">
    <property type="component" value="Chromosome 2"/>
</dbReference>
<dbReference type="PANTHER" id="PTHR47506">
    <property type="entry name" value="TRANSCRIPTIONAL REGULATORY PROTEIN"/>
    <property type="match status" value="1"/>
</dbReference>
<dbReference type="PANTHER" id="PTHR47506:SF3">
    <property type="entry name" value="HTH-TYPE TRANSCRIPTIONAL REGULATOR LMRA"/>
    <property type="match status" value="1"/>
</dbReference>
<evidence type="ECO:0000256" key="4">
    <source>
        <dbReference type="PROSITE-ProRule" id="PRU00335"/>
    </source>
</evidence>
<feature type="domain" description="HTH tetR-type" evidence="5">
    <location>
        <begin position="1"/>
        <end position="61"/>
    </location>
</feature>
<dbReference type="RefSeq" id="WP_219801153.1">
    <property type="nucleotide sequence ID" value="NZ_CP080096.1"/>
</dbReference>
<dbReference type="InterPro" id="IPR011075">
    <property type="entry name" value="TetR_C"/>
</dbReference>
<name>A0ABX8UXM3_9BURK</name>
<organism evidence="6 7">
    <name type="scientific">Paraburkholderia edwinii</name>
    <dbReference type="NCBI Taxonomy" id="2861782"/>
    <lineage>
        <taxon>Bacteria</taxon>
        <taxon>Pseudomonadati</taxon>
        <taxon>Pseudomonadota</taxon>
        <taxon>Betaproteobacteria</taxon>
        <taxon>Burkholderiales</taxon>
        <taxon>Burkholderiaceae</taxon>
        <taxon>Paraburkholderia</taxon>
    </lineage>
</organism>
<dbReference type="InterPro" id="IPR001647">
    <property type="entry name" value="HTH_TetR"/>
</dbReference>
<proteinExistence type="predicted"/>
<dbReference type="EMBL" id="CP080096">
    <property type="protein sequence ID" value="QYD71724.1"/>
    <property type="molecule type" value="Genomic_DNA"/>
</dbReference>
<reference evidence="6 7" key="1">
    <citation type="submission" date="2021-07" db="EMBL/GenBank/DDBJ databases">
        <title>Paraburkholderia edwinii protects Aspergillus sp. from phenazines by acting as a toxin sponge.</title>
        <authorList>
            <person name="Dahlstrom K.M."/>
            <person name="Newman D.K."/>
        </authorList>
    </citation>
    <scope>NUCLEOTIDE SEQUENCE [LARGE SCALE GENOMIC DNA]</scope>
    <source>
        <strain evidence="6 7">Pe01</strain>
    </source>
</reference>
<dbReference type="InterPro" id="IPR036271">
    <property type="entry name" value="Tet_transcr_reg_TetR-rel_C_sf"/>
</dbReference>
<dbReference type="Gene3D" id="1.10.357.10">
    <property type="entry name" value="Tetracycline Repressor, domain 2"/>
    <property type="match status" value="1"/>
</dbReference>
<dbReference type="InterPro" id="IPR009057">
    <property type="entry name" value="Homeodomain-like_sf"/>
</dbReference>
<dbReference type="PRINTS" id="PR00455">
    <property type="entry name" value="HTHTETR"/>
</dbReference>
<keyword evidence="7" id="KW-1185">Reference proteome</keyword>
<evidence type="ECO:0000259" key="5">
    <source>
        <dbReference type="PROSITE" id="PS50977"/>
    </source>
</evidence>
<evidence type="ECO:0000313" key="7">
    <source>
        <dbReference type="Proteomes" id="UP000826462"/>
    </source>
</evidence>
<evidence type="ECO:0000256" key="1">
    <source>
        <dbReference type="ARBA" id="ARBA00023015"/>
    </source>
</evidence>
<protein>
    <submittedName>
        <fullName evidence="6">TetR/AcrR family transcriptional regulator</fullName>
    </submittedName>
</protein>
<keyword evidence="1" id="KW-0805">Transcription regulation</keyword>
<keyword evidence="2 4" id="KW-0238">DNA-binding</keyword>
<dbReference type="SUPFAM" id="SSF48498">
    <property type="entry name" value="Tetracyclin repressor-like, C-terminal domain"/>
    <property type="match status" value="1"/>
</dbReference>
<dbReference type="Pfam" id="PF00440">
    <property type="entry name" value="TetR_N"/>
    <property type="match status" value="1"/>
</dbReference>
<evidence type="ECO:0000256" key="3">
    <source>
        <dbReference type="ARBA" id="ARBA00023163"/>
    </source>
</evidence>
<evidence type="ECO:0000313" key="6">
    <source>
        <dbReference type="EMBL" id="QYD71724.1"/>
    </source>
</evidence>
<sequence length="200" mass="21937">MGRREDIIEATKDLLWDKGYEATSPRDIQLKSHSGQGSFYHHFPGKQALALTAIVEVVDERIADFEQAMSRGGRFKDRLLSFLEQNTRPLSGCRVGRLVWDSAVQDDALRLPLARYFEHLEARLQAILESEQAAGSIRLALPAAHIALTIVTVVQGSFAISRAMKRSRADDSRVALIACLDLAIVECAAAQAATASPANH</sequence>
<feature type="DNA-binding region" description="H-T-H motif" evidence="4">
    <location>
        <begin position="24"/>
        <end position="43"/>
    </location>
</feature>